<dbReference type="InterPro" id="IPR019766">
    <property type="entry name" value="Sign_pep_all-beta_subdom"/>
</dbReference>
<evidence type="ECO:0000313" key="15">
    <source>
        <dbReference type="EMBL" id="MDD1782917.1"/>
    </source>
</evidence>
<dbReference type="RefSeq" id="WP_274143548.1">
    <property type="nucleotide sequence ID" value="NZ_JAJUBB010000014.1"/>
</dbReference>
<keyword evidence="8" id="KW-0812">Transmembrane</keyword>
<evidence type="ECO:0000256" key="7">
    <source>
        <dbReference type="ARBA" id="ARBA00022670"/>
    </source>
</evidence>
<gene>
    <name evidence="15" type="primary">lepB</name>
    <name evidence="15" type="ORF">LRP49_17220</name>
</gene>
<keyword evidence="11" id="KW-0472">Membrane</keyword>
<protein>
    <recommendedName>
        <fullName evidence="5 12">Signal peptidase I</fullName>
        <ecNumber evidence="4 12">3.4.21.89</ecNumber>
    </recommendedName>
</protein>
<evidence type="ECO:0000256" key="4">
    <source>
        <dbReference type="ARBA" id="ARBA00013208"/>
    </source>
</evidence>
<evidence type="ECO:0000256" key="2">
    <source>
        <dbReference type="ARBA" id="ARBA00004651"/>
    </source>
</evidence>
<evidence type="ECO:0000256" key="5">
    <source>
        <dbReference type="ARBA" id="ARBA00019232"/>
    </source>
</evidence>
<dbReference type="PROSITE" id="PS00761">
    <property type="entry name" value="SPASE_I_3"/>
    <property type="match status" value="1"/>
</dbReference>
<dbReference type="Pfam" id="PF10502">
    <property type="entry name" value="Peptidase_S26"/>
    <property type="match status" value="1"/>
</dbReference>
<keyword evidence="7 12" id="KW-0645">Protease</keyword>
<comment type="subcellular location">
    <subcellularLocation>
        <location evidence="2">Cell membrane</location>
        <topology evidence="2">Multi-pass membrane protein</topology>
    </subcellularLocation>
    <subcellularLocation>
        <location evidence="13">Membrane</location>
        <topology evidence="13">Multi-pass membrane protein</topology>
    </subcellularLocation>
</comment>
<proteinExistence type="inferred from homology"/>
<evidence type="ECO:0000256" key="6">
    <source>
        <dbReference type="ARBA" id="ARBA00022475"/>
    </source>
</evidence>
<evidence type="ECO:0000256" key="3">
    <source>
        <dbReference type="ARBA" id="ARBA00009370"/>
    </source>
</evidence>
<comment type="catalytic activity">
    <reaction evidence="1 12">
        <text>Cleavage of hydrophobic, N-terminal signal or leader sequences from secreted and periplasmic proteins.</text>
        <dbReference type="EC" id="3.4.21.89"/>
    </reaction>
</comment>
<dbReference type="PANTHER" id="PTHR43390">
    <property type="entry name" value="SIGNAL PEPTIDASE I"/>
    <property type="match status" value="1"/>
</dbReference>
<dbReference type="PRINTS" id="PR00727">
    <property type="entry name" value="LEADERPTASE"/>
</dbReference>
<reference evidence="15" key="1">
    <citation type="submission" date="2021-12" db="EMBL/GenBank/DDBJ databases">
        <title>Enterovibrio ZSDZ35 sp. nov. and Enterovibrio ZSDZ42 sp. nov., isolated from coastal seawater in Qingdao.</title>
        <authorList>
            <person name="Zhang P."/>
        </authorList>
    </citation>
    <scope>NUCLEOTIDE SEQUENCE</scope>
    <source>
        <strain evidence="15">ZSDZ35</strain>
    </source>
</reference>
<keyword evidence="6" id="KW-1003">Cell membrane</keyword>
<evidence type="ECO:0000256" key="10">
    <source>
        <dbReference type="ARBA" id="ARBA00022989"/>
    </source>
</evidence>
<keyword evidence="9 12" id="KW-0378">Hydrolase</keyword>
<evidence type="ECO:0000256" key="1">
    <source>
        <dbReference type="ARBA" id="ARBA00000677"/>
    </source>
</evidence>
<dbReference type="CDD" id="cd06530">
    <property type="entry name" value="S26_SPase_I"/>
    <property type="match status" value="1"/>
</dbReference>
<evidence type="ECO:0000256" key="8">
    <source>
        <dbReference type="ARBA" id="ARBA00022692"/>
    </source>
</evidence>
<evidence type="ECO:0000313" key="16">
    <source>
        <dbReference type="Proteomes" id="UP001149821"/>
    </source>
</evidence>
<accession>A0ABT5QPK6</accession>
<dbReference type="SUPFAM" id="SSF51306">
    <property type="entry name" value="LexA/Signal peptidase"/>
    <property type="match status" value="1"/>
</dbReference>
<sequence length="299" mass="33660">MANTFSLILVLVTLFTGIIWALDKFVWAPRRQQKAAEVLQMESGEVSEEQVASVAPQPSWIETSASVFPVIGLVLVLRSFIYEPFQIPSGSMMPTLLVGDFILVEKFAYGLKDPVFRHQLIETGEPERGDVVVFKYPPQPSIDFIKRVVGLPGDTVRYTDDKRLCIKKKGESTCEFVPVDNIHQSEFTQRGVNLIQAEEVLGKEPHEILVNPYIPNQTGQYYPTPGLGEWVVPQGQYFVMGDNRDNSKDSRFWGFVPEENLVGKAVGIWISFEFDEQGDSFLPSWVPVGVRFNRIGGID</sequence>
<dbReference type="InterPro" id="IPR019758">
    <property type="entry name" value="Pept_S26A_signal_pept_1_CS"/>
</dbReference>
<dbReference type="InterPro" id="IPR019757">
    <property type="entry name" value="Pept_S26A_signal_pept_1_Lys-AS"/>
</dbReference>
<dbReference type="EMBL" id="JAJUBB010000014">
    <property type="protein sequence ID" value="MDD1782917.1"/>
    <property type="molecule type" value="Genomic_DNA"/>
</dbReference>
<evidence type="ECO:0000256" key="9">
    <source>
        <dbReference type="ARBA" id="ARBA00022801"/>
    </source>
</evidence>
<dbReference type="Gene3D" id="2.170.230.10">
    <property type="match status" value="1"/>
</dbReference>
<name>A0ABT5QPK6_9GAMM</name>
<dbReference type="PANTHER" id="PTHR43390:SF1">
    <property type="entry name" value="CHLOROPLAST PROCESSING PEPTIDASE"/>
    <property type="match status" value="1"/>
</dbReference>
<comment type="caution">
    <text evidence="15">The sequence shown here is derived from an EMBL/GenBank/DDBJ whole genome shotgun (WGS) entry which is preliminary data.</text>
</comment>
<evidence type="ECO:0000259" key="14">
    <source>
        <dbReference type="Pfam" id="PF10502"/>
    </source>
</evidence>
<keyword evidence="16" id="KW-1185">Reference proteome</keyword>
<dbReference type="PROSITE" id="PS00501">
    <property type="entry name" value="SPASE_I_1"/>
    <property type="match status" value="1"/>
</dbReference>
<dbReference type="EC" id="3.4.21.89" evidence="4 12"/>
<dbReference type="PROSITE" id="PS00760">
    <property type="entry name" value="SPASE_I_2"/>
    <property type="match status" value="1"/>
</dbReference>
<dbReference type="InterPro" id="IPR019756">
    <property type="entry name" value="Pept_S26A_signal_pept_1_Ser-AS"/>
</dbReference>
<dbReference type="NCBIfam" id="TIGR02227">
    <property type="entry name" value="sigpep_I_bact"/>
    <property type="match status" value="1"/>
</dbReference>
<dbReference type="GO" id="GO:0009003">
    <property type="term" value="F:signal peptidase activity"/>
    <property type="evidence" value="ECO:0007669"/>
    <property type="project" value="UniProtKB-EC"/>
</dbReference>
<organism evidence="15 16">
    <name type="scientific">Enterovibrio qingdaonensis</name>
    <dbReference type="NCBI Taxonomy" id="2899818"/>
    <lineage>
        <taxon>Bacteria</taxon>
        <taxon>Pseudomonadati</taxon>
        <taxon>Pseudomonadota</taxon>
        <taxon>Gammaproteobacteria</taxon>
        <taxon>Vibrionales</taxon>
        <taxon>Vibrionaceae</taxon>
        <taxon>Enterovibrio</taxon>
    </lineage>
</organism>
<dbReference type="Proteomes" id="UP001149821">
    <property type="component" value="Unassembled WGS sequence"/>
</dbReference>
<evidence type="ECO:0000256" key="13">
    <source>
        <dbReference type="RuleBase" id="RU362042"/>
    </source>
</evidence>
<keyword evidence="10" id="KW-1133">Transmembrane helix</keyword>
<dbReference type="InterPro" id="IPR019533">
    <property type="entry name" value="Peptidase_S26"/>
</dbReference>
<evidence type="ECO:0000256" key="12">
    <source>
        <dbReference type="RuleBase" id="RU003993"/>
    </source>
</evidence>
<evidence type="ECO:0000256" key="11">
    <source>
        <dbReference type="ARBA" id="ARBA00023136"/>
    </source>
</evidence>
<feature type="domain" description="Peptidase S26" evidence="14">
    <location>
        <begin position="61"/>
        <end position="269"/>
    </location>
</feature>
<comment type="similarity">
    <text evidence="3 13">Belongs to the peptidase S26 family.</text>
</comment>
<dbReference type="Gene3D" id="2.10.109.10">
    <property type="entry name" value="Umud Fragment, subunit A"/>
    <property type="match status" value="1"/>
</dbReference>
<dbReference type="InterPro" id="IPR000223">
    <property type="entry name" value="Pept_S26A_signal_pept_1"/>
</dbReference>
<dbReference type="InterPro" id="IPR036286">
    <property type="entry name" value="LexA/Signal_pep-like_sf"/>
</dbReference>